<dbReference type="EMBL" id="VSRR010009450">
    <property type="protein sequence ID" value="MPC50351.1"/>
    <property type="molecule type" value="Genomic_DNA"/>
</dbReference>
<sequence>MGRLVTCGGAGRDVGHVARLFVAPEAVPYLLWGVGVWGVEGGGGGAVLVAVGCVIVVVVVECRVDELPPWPPRQPGARP</sequence>
<evidence type="ECO:0000313" key="3">
    <source>
        <dbReference type="Proteomes" id="UP000324222"/>
    </source>
</evidence>
<keyword evidence="1" id="KW-0812">Transmembrane</keyword>
<proteinExistence type="predicted"/>
<dbReference type="AlphaFoldDB" id="A0A5B7FSG4"/>
<evidence type="ECO:0000256" key="1">
    <source>
        <dbReference type="SAM" id="Phobius"/>
    </source>
</evidence>
<accession>A0A5B7FSG4</accession>
<organism evidence="2 3">
    <name type="scientific">Portunus trituberculatus</name>
    <name type="common">Swimming crab</name>
    <name type="synonym">Neptunus trituberculatus</name>
    <dbReference type="NCBI Taxonomy" id="210409"/>
    <lineage>
        <taxon>Eukaryota</taxon>
        <taxon>Metazoa</taxon>
        <taxon>Ecdysozoa</taxon>
        <taxon>Arthropoda</taxon>
        <taxon>Crustacea</taxon>
        <taxon>Multicrustacea</taxon>
        <taxon>Malacostraca</taxon>
        <taxon>Eumalacostraca</taxon>
        <taxon>Eucarida</taxon>
        <taxon>Decapoda</taxon>
        <taxon>Pleocyemata</taxon>
        <taxon>Brachyura</taxon>
        <taxon>Eubrachyura</taxon>
        <taxon>Portunoidea</taxon>
        <taxon>Portunidae</taxon>
        <taxon>Portuninae</taxon>
        <taxon>Portunus</taxon>
    </lineage>
</organism>
<feature type="transmembrane region" description="Helical" evidence="1">
    <location>
        <begin position="29"/>
        <end position="60"/>
    </location>
</feature>
<dbReference type="Proteomes" id="UP000324222">
    <property type="component" value="Unassembled WGS sequence"/>
</dbReference>
<comment type="caution">
    <text evidence="2">The sequence shown here is derived from an EMBL/GenBank/DDBJ whole genome shotgun (WGS) entry which is preliminary data.</text>
</comment>
<keyword evidence="1" id="KW-0472">Membrane</keyword>
<keyword evidence="3" id="KW-1185">Reference proteome</keyword>
<evidence type="ECO:0000313" key="2">
    <source>
        <dbReference type="EMBL" id="MPC50351.1"/>
    </source>
</evidence>
<protein>
    <submittedName>
        <fullName evidence="2">Uncharacterized protein</fullName>
    </submittedName>
</protein>
<reference evidence="2 3" key="1">
    <citation type="submission" date="2019-05" db="EMBL/GenBank/DDBJ databases">
        <title>Another draft genome of Portunus trituberculatus and its Hox gene families provides insights of decapod evolution.</title>
        <authorList>
            <person name="Jeong J.-H."/>
            <person name="Song I."/>
            <person name="Kim S."/>
            <person name="Choi T."/>
            <person name="Kim D."/>
            <person name="Ryu S."/>
            <person name="Kim W."/>
        </authorList>
    </citation>
    <scope>NUCLEOTIDE SEQUENCE [LARGE SCALE GENOMIC DNA]</scope>
    <source>
        <tissue evidence="2">Muscle</tissue>
    </source>
</reference>
<gene>
    <name evidence="2" type="ORF">E2C01_044179</name>
</gene>
<name>A0A5B7FSG4_PORTR</name>
<keyword evidence="1" id="KW-1133">Transmembrane helix</keyword>